<dbReference type="PANTHER" id="PTHR43117">
    <property type="entry name" value="OSMOPROTECTANT IMPORT ATP-BINDING PROTEIN OSMV"/>
    <property type="match status" value="1"/>
</dbReference>
<dbReference type="Pfam" id="PF00005">
    <property type="entry name" value="ABC_tran"/>
    <property type="match status" value="1"/>
</dbReference>
<evidence type="ECO:0000256" key="4">
    <source>
        <dbReference type="ARBA" id="ARBA00022840"/>
    </source>
</evidence>
<dbReference type="EC" id="7.6.2.9" evidence="5"/>
<evidence type="ECO:0000259" key="6">
    <source>
        <dbReference type="PROSITE" id="PS50893"/>
    </source>
</evidence>
<protein>
    <recommendedName>
        <fullName evidence="5">ABC-type quaternary amine transporter</fullName>
        <ecNumber evidence="5">7.6.2.9</ecNumber>
    </recommendedName>
</protein>
<dbReference type="InterPro" id="IPR027417">
    <property type="entry name" value="P-loop_NTPase"/>
</dbReference>
<dbReference type="InterPro" id="IPR003439">
    <property type="entry name" value="ABC_transporter-like_ATP-bd"/>
</dbReference>
<dbReference type="PROSITE" id="PS00211">
    <property type="entry name" value="ABC_TRANSPORTER_1"/>
    <property type="match status" value="1"/>
</dbReference>
<evidence type="ECO:0000256" key="3">
    <source>
        <dbReference type="ARBA" id="ARBA00022741"/>
    </source>
</evidence>
<name>A0A939TNG6_9MICO</name>
<dbReference type="SMART" id="SM00382">
    <property type="entry name" value="AAA"/>
    <property type="match status" value="1"/>
</dbReference>
<dbReference type="InterPro" id="IPR017871">
    <property type="entry name" value="ABC_transporter-like_CS"/>
</dbReference>
<dbReference type="GO" id="GO:0015418">
    <property type="term" value="F:ABC-type quaternary ammonium compound transporting activity"/>
    <property type="evidence" value="ECO:0007669"/>
    <property type="project" value="UniProtKB-EC"/>
</dbReference>
<evidence type="ECO:0000256" key="2">
    <source>
        <dbReference type="ARBA" id="ARBA00022448"/>
    </source>
</evidence>
<evidence type="ECO:0000313" key="7">
    <source>
        <dbReference type="EMBL" id="MBO2990194.1"/>
    </source>
</evidence>
<keyword evidence="2" id="KW-0813">Transport</keyword>
<dbReference type="GO" id="GO:0005524">
    <property type="term" value="F:ATP binding"/>
    <property type="evidence" value="ECO:0007669"/>
    <property type="project" value="UniProtKB-KW"/>
</dbReference>
<evidence type="ECO:0000313" key="8">
    <source>
        <dbReference type="Proteomes" id="UP000668403"/>
    </source>
</evidence>
<dbReference type="InterPro" id="IPR003593">
    <property type="entry name" value="AAA+_ATPase"/>
</dbReference>
<sequence>MIEFSDVTKVYDDGTTAVDDLSITAPTGKITVLVGPSGCGKTTTLRMVNRLIEPTRGKILLGGEDSGEIDRIQMRRRIGYVIQNAGLFPHQTVVDNICAVPYLNGVKRGEARRRAQELLTLVGLDETYAKRYPWQLSGGQQQRVGVARALAADPPYMLMDEPFSAVDPIVRKQLQQEFLRIQGDLAKTILMVTHDIDEALRLGDQIVVFSEGGVVAQSGSPAEILARPANRFVADFLGASRGYHALGFETIRGLDPQQTPTFTLGEPSAPAGEPWIVAIDHDHRPLGWVQPGRVSDRTRADDVQTATAVSLDSGSRRELLDAALASPGGSAILAHDDGTYAGTVHLDEVIRSAVDALGEERAAR</sequence>
<dbReference type="PROSITE" id="PS50893">
    <property type="entry name" value="ABC_TRANSPORTER_2"/>
    <property type="match status" value="1"/>
</dbReference>
<organism evidence="7 8">
    <name type="scientific">Leucobacter tardus</name>
    <dbReference type="NCBI Taxonomy" id="501483"/>
    <lineage>
        <taxon>Bacteria</taxon>
        <taxon>Bacillati</taxon>
        <taxon>Actinomycetota</taxon>
        <taxon>Actinomycetes</taxon>
        <taxon>Micrococcales</taxon>
        <taxon>Microbacteriaceae</taxon>
        <taxon>Leucobacter</taxon>
    </lineage>
</organism>
<dbReference type="Gene3D" id="3.40.50.300">
    <property type="entry name" value="P-loop containing nucleotide triphosphate hydrolases"/>
    <property type="match status" value="1"/>
</dbReference>
<dbReference type="SUPFAM" id="SSF52540">
    <property type="entry name" value="P-loop containing nucleoside triphosphate hydrolases"/>
    <property type="match status" value="1"/>
</dbReference>
<comment type="similarity">
    <text evidence="1">Belongs to the ABC transporter superfamily.</text>
</comment>
<reference evidence="7" key="1">
    <citation type="submission" date="2021-03" db="EMBL/GenBank/DDBJ databases">
        <title>Leucobacter chromiisoli sp. nov., isolated from chromium-containing soil of chemical plant.</title>
        <authorList>
            <person name="Xu Z."/>
        </authorList>
    </citation>
    <scope>NUCLEOTIDE SEQUENCE</scope>
    <source>
        <strain evidence="7">K 70/01</strain>
    </source>
</reference>
<evidence type="ECO:0000256" key="5">
    <source>
        <dbReference type="ARBA" id="ARBA00066388"/>
    </source>
</evidence>
<accession>A0A939TNG6</accession>
<keyword evidence="8" id="KW-1185">Reference proteome</keyword>
<dbReference type="PANTHER" id="PTHR43117:SF4">
    <property type="entry name" value="OSMOPROTECTANT IMPORT ATP-BINDING PROTEIN OSMV"/>
    <property type="match status" value="1"/>
</dbReference>
<dbReference type="RefSeq" id="WP_208239006.1">
    <property type="nucleotide sequence ID" value="NZ_BAAAQU010000002.1"/>
</dbReference>
<dbReference type="FunFam" id="3.40.50.300:FF:000425">
    <property type="entry name" value="Probable ABC transporter, ATP-binding subunit"/>
    <property type="match status" value="1"/>
</dbReference>
<proteinExistence type="inferred from homology"/>
<keyword evidence="3" id="KW-0547">Nucleotide-binding</keyword>
<keyword evidence="4 7" id="KW-0067">ATP-binding</keyword>
<comment type="caution">
    <text evidence="7">The sequence shown here is derived from an EMBL/GenBank/DDBJ whole genome shotgun (WGS) entry which is preliminary data.</text>
</comment>
<dbReference type="EMBL" id="JAGFBF010000005">
    <property type="protein sequence ID" value="MBO2990194.1"/>
    <property type="molecule type" value="Genomic_DNA"/>
</dbReference>
<evidence type="ECO:0000256" key="1">
    <source>
        <dbReference type="ARBA" id="ARBA00005417"/>
    </source>
</evidence>
<gene>
    <name evidence="7" type="ORF">J4H85_09350</name>
</gene>
<dbReference type="AlphaFoldDB" id="A0A939TNG6"/>
<dbReference type="GO" id="GO:0016887">
    <property type="term" value="F:ATP hydrolysis activity"/>
    <property type="evidence" value="ECO:0007669"/>
    <property type="project" value="InterPro"/>
</dbReference>
<feature type="domain" description="ABC transporter" evidence="6">
    <location>
        <begin position="2"/>
        <end position="237"/>
    </location>
</feature>
<dbReference type="Proteomes" id="UP000668403">
    <property type="component" value="Unassembled WGS sequence"/>
</dbReference>